<dbReference type="EMBL" id="CAAALY010013683">
    <property type="protein sequence ID" value="VEL12073.1"/>
    <property type="molecule type" value="Genomic_DNA"/>
</dbReference>
<name>A0A448WHR2_9PLAT</name>
<dbReference type="AlphaFoldDB" id="A0A448WHR2"/>
<sequence>MSWKQYLLSWRQVVEWTHTQKCSPALLPRRQRSDYSLASRLEHVSRPIRSPRHDFYNDSSRTGMPRTTNLQINGRAIVTREKFPPFREKLVISCSLDVRMGK</sequence>
<evidence type="ECO:0000313" key="1">
    <source>
        <dbReference type="EMBL" id="VEL12073.1"/>
    </source>
</evidence>
<evidence type="ECO:0000313" key="2">
    <source>
        <dbReference type="Proteomes" id="UP000784294"/>
    </source>
</evidence>
<comment type="caution">
    <text evidence="1">The sequence shown here is derived from an EMBL/GenBank/DDBJ whole genome shotgun (WGS) entry which is preliminary data.</text>
</comment>
<dbReference type="Proteomes" id="UP000784294">
    <property type="component" value="Unassembled WGS sequence"/>
</dbReference>
<reference evidence="1" key="1">
    <citation type="submission" date="2018-11" db="EMBL/GenBank/DDBJ databases">
        <authorList>
            <consortium name="Pathogen Informatics"/>
        </authorList>
    </citation>
    <scope>NUCLEOTIDE SEQUENCE</scope>
</reference>
<proteinExistence type="predicted"/>
<gene>
    <name evidence="1" type="ORF">PXEA_LOCUS5513</name>
</gene>
<accession>A0A448WHR2</accession>
<protein>
    <submittedName>
        <fullName evidence="1">Uncharacterized protein</fullName>
    </submittedName>
</protein>
<organism evidence="1 2">
    <name type="scientific">Protopolystoma xenopodis</name>
    <dbReference type="NCBI Taxonomy" id="117903"/>
    <lineage>
        <taxon>Eukaryota</taxon>
        <taxon>Metazoa</taxon>
        <taxon>Spiralia</taxon>
        <taxon>Lophotrochozoa</taxon>
        <taxon>Platyhelminthes</taxon>
        <taxon>Monogenea</taxon>
        <taxon>Polyopisthocotylea</taxon>
        <taxon>Polystomatidea</taxon>
        <taxon>Polystomatidae</taxon>
        <taxon>Protopolystoma</taxon>
    </lineage>
</organism>
<keyword evidence="2" id="KW-1185">Reference proteome</keyword>